<gene>
    <name evidence="2" type="ORF">AMTR_s00068p00136070</name>
</gene>
<dbReference type="Proteomes" id="UP000017836">
    <property type="component" value="Unassembled WGS sequence"/>
</dbReference>
<feature type="region of interest" description="Disordered" evidence="1">
    <location>
        <begin position="1"/>
        <end position="95"/>
    </location>
</feature>
<evidence type="ECO:0000313" key="2">
    <source>
        <dbReference type="EMBL" id="ERN20460.1"/>
    </source>
</evidence>
<evidence type="ECO:0000256" key="1">
    <source>
        <dbReference type="SAM" id="MobiDB-lite"/>
    </source>
</evidence>
<evidence type="ECO:0000313" key="3">
    <source>
        <dbReference type="Proteomes" id="UP000017836"/>
    </source>
</evidence>
<organism evidence="2 3">
    <name type="scientific">Amborella trichopoda</name>
    <dbReference type="NCBI Taxonomy" id="13333"/>
    <lineage>
        <taxon>Eukaryota</taxon>
        <taxon>Viridiplantae</taxon>
        <taxon>Streptophyta</taxon>
        <taxon>Embryophyta</taxon>
        <taxon>Tracheophyta</taxon>
        <taxon>Spermatophyta</taxon>
        <taxon>Magnoliopsida</taxon>
        <taxon>Amborellales</taxon>
        <taxon>Amborellaceae</taxon>
        <taxon>Amborella</taxon>
    </lineage>
</organism>
<accession>U5DE13</accession>
<dbReference type="EMBL" id="KI392059">
    <property type="protein sequence ID" value="ERN20460.1"/>
    <property type="molecule type" value="Genomic_DNA"/>
</dbReference>
<keyword evidence="3" id="KW-1185">Reference proteome</keyword>
<name>U5DE13_AMBTC</name>
<dbReference type="HOGENOM" id="CLU_2375636_0_0_1"/>
<proteinExistence type="predicted"/>
<protein>
    <submittedName>
        <fullName evidence="2">Uncharacterized protein</fullName>
    </submittedName>
</protein>
<sequence length="95" mass="10096">MIQTTIRLDSRRPTRPQPNPGGPPQINSLASRRPTRPQPNPGNPPQINSINGVTTEGPEAKETKSGTAESDGEDKVTENSPQQGEKESGQGAQAQ</sequence>
<reference evidence="3" key="1">
    <citation type="journal article" date="2013" name="Science">
        <title>The Amborella genome and the evolution of flowering plants.</title>
        <authorList>
            <consortium name="Amborella Genome Project"/>
        </authorList>
    </citation>
    <scope>NUCLEOTIDE SEQUENCE [LARGE SCALE GENOMIC DNA]</scope>
</reference>
<dbReference type="Gramene" id="ERN20460">
    <property type="protein sequence ID" value="ERN20460"/>
    <property type="gene ID" value="AMTR_s00068p00136070"/>
</dbReference>
<dbReference type="AlphaFoldDB" id="U5DE13"/>